<evidence type="ECO:0000313" key="2">
    <source>
        <dbReference type="Proteomes" id="UP000887159"/>
    </source>
</evidence>
<reference evidence="1" key="1">
    <citation type="submission" date="2020-08" db="EMBL/GenBank/DDBJ databases">
        <title>Multicomponent nature underlies the extraordinary mechanical properties of spider dragline silk.</title>
        <authorList>
            <person name="Kono N."/>
            <person name="Nakamura H."/>
            <person name="Mori M."/>
            <person name="Yoshida Y."/>
            <person name="Ohtoshi R."/>
            <person name="Malay A.D."/>
            <person name="Moran D.A.P."/>
            <person name="Tomita M."/>
            <person name="Numata K."/>
            <person name="Arakawa K."/>
        </authorList>
    </citation>
    <scope>NUCLEOTIDE SEQUENCE</scope>
</reference>
<dbReference type="EMBL" id="BMAU01021234">
    <property type="protein sequence ID" value="GFY03138.1"/>
    <property type="molecule type" value="Genomic_DNA"/>
</dbReference>
<evidence type="ECO:0000313" key="1">
    <source>
        <dbReference type="EMBL" id="GFY03138.1"/>
    </source>
</evidence>
<dbReference type="AlphaFoldDB" id="A0A8X6S9X1"/>
<keyword evidence="2" id="KW-1185">Reference proteome</keyword>
<proteinExistence type="predicted"/>
<dbReference type="Proteomes" id="UP000887159">
    <property type="component" value="Unassembled WGS sequence"/>
</dbReference>
<organism evidence="1 2">
    <name type="scientific">Trichonephila clavipes</name>
    <name type="common">Golden silk orbweaver</name>
    <name type="synonym">Nephila clavipes</name>
    <dbReference type="NCBI Taxonomy" id="2585209"/>
    <lineage>
        <taxon>Eukaryota</taxon>
        <taxon>Metazoa</taxon>
        <taxon>Ecdysozoa</taxon>
        <taxon>Arthropoda</taxon>
        <taxon>Chelicerata</taxon>
        <taxon>Arachnida</taxon>
        <taxon>Araneae</taxon>
        <taxon>Araneomorphae</taxon>
        <taxon>Entelegynae</taxon>
        <taxon>Araneoidea</taxon>
        <taxon>Nephilidae</taxon>
        <taxon>Trichonephila</taxon>
    </lineage>
</organism>
<sequence length="75" mass="8288">MAVLTLFRPLQEEGLAMLFSRNLPSCLEEHAPTSVYIVSANLSSFPALDTDLRAPLVLADRALKSYNGFTVFIMI</sequence>
<comment type="caution">
    <text evidence="1">The sequence shown here is derived from an EMBL/GenBank/DDBJ whole genome shotgun (WGS) entry which is preliminary data.</text>
</comment>
<name>A0A8X6S9X1_TRICX</name>
<protein>
    <submittedName>
        <fullName evidence="1">Uncharacterized protein</fullName>
    </submittedName>
</protein>
<gene>
    <name evidence="1" type="ORF">TNCV_981431</name>
</gene>
<accession>A0A8X6S9X1</accession>